<dbReference type="OrthoDB" id="5039032at2759"/>
<name>A0A9W8VDS4_9HYPO</name>
<gene>
    <name evidence="2" type="ORF">NW762_010331</name>
</gene>
<reference evidence="2" key="1">
    <citation type="submission" date="2022-09" db="EMBL/GenBank/DDBJ databases">
        <title>Fusarium specimens isolated from Avocado Roots.</title>
        <authorList>
            <person name="Stajich J."/>
            <person name="Roper C."/>
            <person name="Heimlech-Rivalta G."/>
        </authorList>
    </citation>
    <scope>NUCLEOTIDE SEQUENCE</scope>
    <source>
        <strain evidence="2">CF00136</strain>
    </source>
</reference>
<keyword evidence="3" id="KW-1185">Reference proteome</keyword>
<dbReference type="Proteomes" id="UP001152049">
    <property type="component" value="Unassembled WGS sequence"/>
</dbReference>
<evidence type="ECO:0000313" key="3">
    <source>
        <dbReference type="Proteomes" id="UP001152049"/>
    </source>
</evidence>
<comment type="caution">
    <text evidence="2">The sequence shown here is derived from an EMBL/GenBank/DDBJ whole genome shotgun (WGS) entry which is preliminary data.</text>
</comment>
<evidence type="ECO:0000256" key="1">
    <source>
        <dbReference type="SAM" id="MobiDB-lite"/>
    </source>
</evidence>
<dbReference type="AlphaFoldDB" id="A0A9W8VDS4"/>
<proteinExistence type="predicted"/>
<organism evidence="2 3">
    <name type="scientific">Fusarium torreyae</name>
    <dbReference type="NCBI Taxonomy" id="1237075"/>
    <lineage>
        <taxon>Eukaryota</taxon>
        <taxon>Fungi</taxon>
        <taxon>Dikarya</taxon>
        <taxon>Ascomycota</taxon>
        <taxon>Pezizomycotina</taxon>
        <taxon>Sordariomycetes</taxon>
        <taxon>Hypocreomycetidae</taxon>
        <taxon>Hypocreales</taxon>
        <taxon>Nectriaceae</taxon>
        <taxon>Fusarium</taxon>
    </lineage>
</organism>
<accession>A0A9W8VDS4</accession>
<feature type="region of interest" description="Disordered" evidence="1">
    <location>
        <begin position="16"/>
        <end position="63"/>
    </location>
</feature>
<dbReference type="EMBL" id="JAOQAZ010000023">
    <property type="protein sequence ID" value="KAJ4253933.1"/>
    <property type="molecule type" value="Genomic_DNA"/>
</dbReference>
<protein>
    <submittedName>
        <fullName evidence="2">Uncharacterized protein</fullName>
    </submittedName>
</protein>
<evidence type="ECO:0000313" key="2">
    <source>
        <dbReference type="EMBL" id="KAJ4253933.1"/>
    </source>
</evidence>
<sequence length="201" mass="22505">MVLWNDMSQVVKGEENARAHATMGGPEWQTSQDARASSDPLLIKHPANDSPPAHSNIGSLGSSLQSLSERTNSIQQNPPFDHWRIHWTTPSSIAELFILSILCDLSHHLYYDSLHYKPSTEVSQEYAIRIGTSLAFLFKACLGASAAMVYRQYYWTILRTRDMSIQSIDNIMGLLSDPTCFASLDIIRNASSCVFIALIIW</sequence>
<dbReference type="PANTHER" id="PTHR35041">
    <property type="entry name" value="MEDIATOR OF RNA POLYMERASE II TRANSCRIPTION SUBUNIT 1"/>
    <property type="match status" value="1"/>
</dbReference>
<dbReference type="PANTHER" id="PTHR35041:SF3">
    <property type="entry name" value="FORMYLMETHIONINE DEFORMYLASE-LIKE PROTEIN"/>
    <property type="match status" value="1"/>
</dbReference>